<dbReference type="Proteomes" id="UP000076577">
    <property type="component" value="Unassembled WGS sequence"/>
</dbReference>
<sequence>MSQAFDYCNDFVKRFSYERYLSTLYAPLSARPGLIALYAFACEIARIRELVNEPMPGEIRLQWWVDALSGTDHGDVRHNPVAQAVLETIEQHKLSREPFVNLISARRFDLYSDPMPSLNDLEGYCGETSSALVLLAAMILSGAPADRQLSDACGHGGVAYAFAGLMQTLAWQGARHQQFVPVDVLERHRVEAGALQAKSSDAGVLAVVGEMVGHSKTHLLSCENALEGVDPAVLPAFLPVFQVELFFKEAGRKGFEPLEINSGASHIHRMWHMWRSSRQLAKLSAK</sequence>
<comment type="caution">
    <text evidence="1">The sequence shown here is derived from an EMBL/GenBank/DDBJ whole genome shotgun (WGS) entry which is preliminary data.</text>
</comment>
<gene>
    <name evidence="1" type="primary">crtB</name>
    <name evidence="1" type="ORF">PsAD2_02181</name>
</gene>
<evidence type="ECO:0000313" key="2">
    <source>
        <dbReference type="Proteomes" id="UP000076577"/>
    </source>
</evidence>
<accession>A0A165YQC5</accession>
<dbReference type="Gene3D" id="1.10.600.10">
    <property type="entry name" value="Farnesyl Diphosphate Synthase"/>
    <property type="match status" value="1"/>
</dbReference>
<dbReference type="PATRIC" id="fig|989403.3.peg.2329"/>
<keyword evidence="1" id="KW-0808">Transferase</keyword>
<keyword evidence="2" id="KW-1185">Reference proteome</keyword>
<reference evidence="1 2" key="1">
    <citation type="journal article" date="2016" name="Front. Microbiol.">
        <title>Comparative Genomic Analysis Reveals a Diverse Repertoire of Genes Involved in Prokaryote-Eukaryote Interactions within the Pseudovibrio Genus.</title>
        <authorList>
            <person name="Romano S."/>
            <person name="Fernandez-Guerra A."/>
            <person name="Reen F.J."/>
            <person name="Glockner F.O."/>
            <person name="Crowley S.P."/>
            <person name="O'Sullivan O."/>
            <person name="Cotter P.D."/>
            <person name="Adams C."/>
            <person name="Dobson A.D."/>
            <person name="O'Gara F."/>
        </authorList>
    </citation>
    <scope>NUCLEOTIDE SEQUENCE [LARGE SCALE GENOMIC DNA]</scope>
    <source>
        <strain evidence="1 2">Ad2</strain>
    </source>
</reference>
<dbReference type="STRING" id="989403.SAMN05421798_10897"/>
<evidence type="ECO:0000313" key="1">
    <source>
        <dbReference type="EMBL" id="KZL19122.1"/>
    </source>
</evidence>
<dbReference type="OrthoDB" id="9814909at2"/>
<dbReference type="InterPro" id="IPR002060">
    <property type="entry name" value="Squ/phyt_synthse"/>
</dbReference>
<dbReference type="EMBL" id="LMCB01000016">
    <property type="protein sequence ID" value="KZL19122.1"/>
    <property type="molecule type" value="Genomic_DNA"/>
</dbReference>
<protein>
    <submittedName>
        <fullName evidence="1">All-trans-phytoene synthase</fullName>
        <ecNumber evidence="1">2.5.1.99</ecNumber>
    </submittedName>
</protein>
<dbReference type="InterPro" id="IPR008949">
    <property type="entry name" value="Isoprenoid_synthase_dom_sf"/>
</dbReference>
<organism evidence="1 2">
    <name type="scientific">Pseudovibrio axinellae</name>
    <dbReference type="NCBI Taxonomy" id="989403"/>
    <lineage>
        <taxon>Bacteria</taxon>
        <taxon>Pseudomonadati</taxon>
        <taxon>Pseudomonadota</taxon>
        <taxon>Alphaproteobacteria</taxon>
        <taxon>Hyphomicrobiales</taxon>
        <taxon>Stappiaceae</taxon>
        <taxon>Pseudovibrio</taxon>
    </lineage>
</organism>
<dbReference type="SUPFAM" id="SSF48576">
    <property type="entry name" value="Terpenoid synthases"/>
    <property type="match status" value="1"/>
</dbReference>
<dbReference type="RefSeq" id="WP_068005739.1">
    <property type="nucleotide sequence ID" value="NZ_FOFM01000008.1"/>
</dbReference>
<name>A0A165YQC5_9HYPH</name>
<dbReference type="AlphaFoldDB" id="A0A165YQC5"/>
<dbReference type="GO" id="GO:0016740">
    <property type="term" value="F:transferase activity"/>
    <property type="evidence" value="ECO:0007669"/>
    <property type="project" value="UniProtKB-KW"/>
</dbReference>
<proteinExistence type="predicted"/>
<dbReference type="Pfam" id="PF00494">
    <property type="entry name" value="SQS_PSY"/>
    <property type="match status" value="1"/>
</dbReference>
<dbReference type="EC" id="2.5.1.99" evidence="1"/>